<dbReference type="EMBL" id="RKQG01000001">
    <property type="protein sequence ID" value="RPE36018.1"/>
    <property type="molecule type" value="Genomic_DNA"/>
</dbReference>
<proteinExistence type="predicted"/>
<gene>
    <name evidence="1" type="ORF">EDD38_4385</name>
</gene>
<sequence>MDPISLGVLAALAGGAGGEVGKQCWRSLSALVRRPFQHAAAAAVSSGEAELVALERDPQNAELAGRLNAALAVRAALEPEFGPELEQWHGEARAALASQVTNNTINDGTYYGTVLMTGTVNGGNHNHYHGTPPQE</sequence>
<comment type="caution">
    <text evidence="1">The sequence shown here is derived from an EMBL/GenBank/DDBJ whole genome shotgun (WGS) entry which is preliminary data.</text>
</comment>
<reference evidence="1 2" key="1">
    <citation type="submission" date="2018-11" db="EMBL/GenBank/DDBJ databases">
        <title>Sequencing the genomes of 1000 actinobacteria strains.</title>
        <authorList>
            <person name="Klenk H.-P."/>
        </authorList>
    </citation>
    <scope>NUCLEOTIDE SEQUENCE [LARGE SCALE GENOMIC DNA]</scope>
    <source>
        <strain evidence="1 2">DSM 44781</strain>
    </source>
</reference>
<name>A0A3N4RRH0_9ACTN</name>
<accession>A0A3N4RRH0</accession>
<evidence type="ECO:0000313" key="2">
    <source>
        <dbReference type="Proteomes" id="UP000266906"/>
    </source>
</evidence>
<evidence type="ECO:0000313" key="1">
    <source>
        <dbReference type="EMBL" id="RPE36018.1"/>
    </source>
</evidence>
<keyword evidence="2" id="KW-1185">Reference proteome</keyword>
<organism evidence="1 2">
    <name type="scientific">Kitasatospora cineracea</name>
    <dbReference type="NCBI Taxonomy" id="88074"/>
    <lineage>
        <taxon>Bacteria</taxon>
        <taxon>Bacillati</taxon>
        <taxon>Actinomycetota</taxon>
        <taxon>Actinomycetes</taxon>
        <taxon>Kitasatosporales</taxon>
        <taxon>Streptomycetaceae</taxon>
        <taxon>Kitasatospora</taxon>
    </lineage>
</organism>
<dbReference type="RefSeq" id="WP_123819208.1">
    <property type="nucleotide sequence ID" value="NZ_JBEYIY010000001.1"/>
</dbReference>
<dbReference type="AlphaFoldDB" id="A0A3N4RRH0"/>
<protein>
    <submittedName>
        <fullName evidence="1">Uncharacterized protein</fullName>
    </submittedName>
</protein>
<dbReference type="Proteomes" id="UP000266906">
    <property type="component" value="Unassembled WGS sequence"/>
</dbReference>